<comment type="caution">
    <text evidence="2">The sequence shown here is derived from an EMBL/GenBank/DDBJ whole genome shotgun (WGS) entry which is preliminary data.</text>
</comment>
<name>A0ABR3Y518_9PEZI</name>
<feature type="compositionally biased region" description="Polar residues" evidence="1">
    <location>
        <begin position="54"/>
        <end position="70"/>
    </location>
</feature>
<evidence type="ECO:0000313" key="3">
    <source>
        <dbReference type="Proteomes" id="UP001586593"/>
    </source>
</evidence>
<evidence type="ECO:0000313" key="2">
    <source>
        <dbReference type="EMBL" id="KAL1883390.1"/>
    </source>
</evidence>
<evidence type="ECO:0008006" key="4">
    <source>
        <dbReference type="Google" id="ProtNLM"/>
    </source>
</evidence>
<dbReference type="Pfam" id="PF07956">
    <property type="entry name" value="DUF1690"/>
    <property type="match status" value="1"/>
</dbReference>
<reference evidence="2 3" key="1">
    <citation type="journal article" date="2024" name="Commun. Biol.">
        <title>Comparative genomic analysis of thermophilic fungi reveals convergent evolutionary adaptations and gene losses.</title>
        <authorList>
            <person name="Steindorff A.S."/>
            <person name="Aguilar-Pontes M.V."/>
            <person name="Robinson A.J."/>
            <person name="Andreopoulos B."/>
            <person name="LaButti K."/>
            <person name="Kuo A."/>
            <person name="Mondo S."/>
            <person name="Riley R."/>
            <person name="Otillar R."/>
            <person name="Haridas S."/>
            <person name="Lipzen A."/>
            <person name="Grimwood J."/>
            <person name="Schmutz J."/>
            <person name="Clum A."/>
            <person name="Reid I.D."/>
            <person name="Moisan M.C."/>
            <person name="Butler G."/>
            <person name="Nguyen T.T.M."/>
            <person name="Dewar K."/>
            <person name="Conant G."/>
            <person name="Drula E."/>
            <person name="Henrissat B."/>
            <person name="Hansel C."/>
            <person name="Singer S."/>
            <person name="Hutchinson M.I."/>
            <person name="de Vries R.P."/>
            <person name="Natvig D.O."/>
            <person name="Powell A.J."/>
            <person name="Tsang A."/>
            <person name="Grigoriev I.V."/>
        </authorList>
    </citation>
    <scope>NUCLEOTIDE SEQUENCE [LARGE SCALE GENOMIC DNA]</scope>
    <source>
        <strain evidence="2 3">ATCC 24622</strain>
    </source>
</reference>
<feature type="compositionally biased region" description="Basic and acidic residues" evidence="1">
    <location>
        <begin position="114"/>
        <end position="124"/>
    </location>
</feature>
<protein>
    <recommendedName>
        <fullName evidence="4">DUF1690 domain-containing protein</fullName>
    </recommendedName>
</protein>
<organism evidence="2 3">
    <name type="scientific">Phialemonium thermophilum</name>
    <dbReference type="NCBI Taxonomy" id="223376"/>
    <lineage>
        <taxon>Eukaryota</taxon>
        <taxon>Fungi</taxon>
        <taxon>Dikarya</taxon>
        <taxon>Ascomycota</taxon>
        <taxon>Pezizomycotina</taxon>
        <taxon>Sordariomycetes</taxon>
        <taxon>Sordariomycetidae</taxon>
        <taxon>Cephalothecales</taxon>
        <taxon>Cephalothecaceae</taxon>
        <taxon>Phialemonium</taxon>
    </lineage>
</organism>
<feature type="region of interest" description="Disordered" evidence="1">
    <location>
        <begin position="1"/>
        <end position="74"/>
    </location>
</feature>
<dbReference type="InterPro" id="IPR012471">
    <property type="entry name" value="DUF1690"/>
</dbReference>
<evidence type="ECO:0000256" key="1">
    <source>
        <dbReference type="SAM" id="MobiDB-lite"/>
    </source>
</evidence>
<gene>
    <name evidence="2" type="ORF">VTK73DRAFT_8957</name>
</gene>
<accession>A0ABR3Y518</accession>
<proteinExistence type="predicted"/>
<feature type="region of interest" description="Disordered" evidence="1">
    <location>
        <begin position="114"/>
        <end position="140"/>
    </location>
</feature>
<keyword evidence="3" id="KW-1185">Reference proteome</keyword>
<dbReference type="EMBL" id="JAZHXJ010000007">
    <property type="protein sequence ID" value="KAL1883390.1"/>
    <property type="molecule type" value="Genomic_DNA"/>
</dbReference>
<feature type="compositionally biased region" description="Low complexity" evidence="1">
    <location>
        <begin position="31"/>
        <end position="48"/>
    </location>
</feature>
<dbReference type="Proteomes" id="UP001586593">
    <property type="component" value="Unassembled WGS sequence"/>
</dbReference>
<sequence length="210" mass="23646">MSVRKIPGRLLVIKDNSGSCGTNEGHHTKPPSRSNMGSSSSKPSGSPPYVWKGSSPTSVSQDLVESLQTSHETDISRAQTLELHIQARVAEELKRLQAEEAARLKELQDKISATKEQEHQRAGDDQPAAPEGDALKSRQSVVREVEALRARLESRHKLREVPDTVVTARSEVVRCLREHDRRPLDCWREVERFKDEVRKLEESWVEKVAS</sequence>